<dbReference type="InterPro" id="IPR036390">
    <property type="entry name" value="WH_DNA-bd_sf"/>
</dbReference>
<organism evidence="6 7">
    <name type="scientific">Salinibacillus xinjiangensis</name>
    <dbReference type="NCBI Taxonomy" id="1229268"/>
    <lineage>
        <taxon>Bacteria</taxon>
        <taxon>Bacillati</taxon>
        <taxon>Bacillota</taxon>
        <taxon>Bacilli</taxon>
        <taxon>Bacillales</taxon>
        <taxon>Bacillaceae</taxon>
        <taxon>Salinibacillus</taxon>
    </lineage>
</organism>
<dbReference type="PRINTS" id="PR00039">
    <property type="entry name" value="HTHLYSR"/>
</dbReference>
<dbReference type="FunFam" id="1.10.10.10:FF:000001">
    <property type="entry name" value="LysR family transcriptional regulator"/>
    <property type="match status" value="1"/>
</dbReference>
<feature type="domain" description="HTH lysR-type" evidence="5">
    <location>
        <begin position="10"/>
        <end position="66"/>
    </location>
</feature>
<evidence type="ECO:0000313" key="7">
    <source>
        <dbReference type="Proteomes" id="UP000480185"/>
    </source>
</evidence>
<evidence type="ECO:0000313" key="6">
    <source>
        <dbReference type="EMBL" id="MRG84899.1"/>
    </source>
</evidence>
<keyword evidence="4" id="KW-0804">Transcription</keyword>
<evidence type="ECO:0000256" key="3">
    <source>
        <dbReference type="ARBA" id="ARBA00023125"/>
    </source>
</evidence>
<dbReference type="InterPro" id="IPR036388">
    <property type="entry name" value="WH-like_DNA-bd_sf"/>
</dbReference>
<evidence type="ECO:0000256" key="2">
    <source>
        <dbReference type="ARBA" id="ARBA00023015"/>
    </source>
</evidence>
<dbReference type="Pfam" id="PF03466">
    <property type="entry name" value="LysR_substrate"/>
    <property type="match status" value="1"/>
</dbReference>
<evidence type="ECO:0000259" key="5">
    <source>
        <dbReference type="PROSITE" id="PS50931"/>
    </source>
</evidence>
<evidence type="ECO:0000256" key="4">
    <source>
        <dbReference type="ARBA" id="ARBA00023163"/>
    </source>
</evidence>
<comment type="caution">
    <text evidence="6">The sequence shown here is derived from an EMBL/GenBank/DDBJ whole genome shotgun (WGS) entry which is preliminary data.</text>
</comment>
<comment type="similarity">
    <text evidence="1">Belongs to the LysR transcriptional regulatory family.</text>
</comment>
<sequence>MIKHKEADEMEIKYLEVFNKICEHQNFSSAARELTVSQPTVSAQMKTLEETLGLQLFKRKHKTMGNLTDAGKILYSYSNQILSLVEEAEEALKHYKYGNTGSLSLVTSHTFCLWYLPPLLEKFKQNYPSLEIVLHTEFTPKMIDMVDQREVHFAFIRTGSPNFTDDRFHNIYIGEDPSVFVVSANHWLAQKETVSIDDVRNEPFIVFGKKSTYWTQIENIFTSEGMEPRISMELNNIQTVKKMLEINMGISVLPLISIQEELNKGTLKVLDVEPFPDMIRYSHLIYQKDLIMLGPVLNFLNYIKEEQPFTLKQ</sequence>
<dbReference type="GO" id="GO:0003700">
    <property type="term" value="F:DNA-binding transcription factor activity"/>
    <property type="evidence" value="ECO:0007669"/>
    <property type="project" value="InterPro"/>
</dbReference>
<keyword evidence="3" id="KW-0238">DNA-binding</keyword>
<evidence type="ECO:0000256" key="1">
    <source>
        <dbReference type="ARBA" id="ARBA00009437"/>
    </source>
</evidence>
<dbReference type="Proteomes" id="UP000480185">
    <property type="component" value="Unassembled WGS sequence"/>
</dbReference>
<protein>
    <submittedName>
        <fullName evidence="6">LysR family transcriptional regulator</fullName>
    </submittedName>
</protein>
<dbReference type="AlphaFoldDB" id="A0A6G1X1T3"/>
<gene>
    <name evidence="6" type="ORF">GH754_01000</name>
</gene>
<dbReference type="SUPFAM" id="SSF53850">
    <property type="entry name" value="Periplasmic binding protein-like II"/>
    <property type="match status" value="1"/>
</dbReference>
<name>A0A6G1X1T3_9BACI</name>
<dbReference type="EMBL" id="WJNH01000001">
    <property type="protein sequence ID" value="MRG84899.1"/>
    <property type="molecule type" value="Genomic_DNA"/>
</dbReference>
<keyword evidence="7" id="KW-1185">Reference proteome</keyword>
<dbReference type="InterPro" id="IPR005119">
    <property type="entry name" value="LysR_subst-bd"/>
</dbReference>
<dbReference type="CDD" id="cd05466">
    <property type="entry name" value="PBP2_LTTR_substrate"/>
    <property type="match status" value="1"/>
</dbReference>
<dbReference type="Gene3D" id="1.10.10.10">
    <property type="entry name" value="Winged helix-like DNA-binding domain superfamily/Winged helix DNA-binding domain"/>
    <property type="match status" value="1"/>
</dbReference>
<dbReference type="Gene3D" id="3.40.190.290">
    <property type="match status" value="1"/>
</dbReference>
<dbReference type="GO" id="GO:0000976">
    <property type="term" value="F:transcription cis-regulatory region binding"/>
    <property type="evidence" value="ECO:0007669"/>
    <property type="project" value="TreeGrafter"/>
</dbReference>
<reference evidence="6 7" key="1">
    <citation type="submission" date="2019-11" db="EMBL/GenBank/DDBJ databases">
        <authorList>
            <person name="Li J."/>
        </authorList>
    </citation>
    <scope>NUCLEOTIDE SEQUENCE [LARGE SCALE GENOMIC DNA]</scope>
    <source>
        <strain evidence="6 7">J4</strain>
    </source>
</reference>
<dbReference type="PANTHER" id="PTHR30126:SF40">
    <property type="entry name" value="HTH-TYPE TRANSCRIPTIONAL REGULATOR GLTR"/>
    <property type="match status" value="1"/>
</dbReference>
<dbReference type="Pfam" id="PF00126">
    <property type="entry name" value="HTH_1"/>
    <property type="match status" value="1"/>
</dbReference>
<dbReference type="PROSITE" id="PS50931">
    <property type="entry name" value="HTH_LYSR"/>
    <property type="match status" value="1"/>
</dbReference>
<dbReference type="OrthoDB" id="9785745at2"/>
<proteinExistence type="inferred from homology"/>
<dbReference type="PANTHER" id="PTHR30126">
    <property type="entry name" value="HTH-TYPE TRANSCRIPTIONAL REGULATOR"/>
    <property type="match status" value="1"/>
</dbReference>
<accession>A0A6G1X1T3</accession>
<dbReference type="SUPFAM" id="SSF46785">
    <property type="entry name" value="Winged helix' DNA-binding domain"/>
    <property type="match status" value="1"/>
</dbReference>
<keyword evidence="2" id="KW-0805">Transcription regulation</keyword>
<dbReference type="InterPro" id="IPR000847">
    <property type="entry name" value="LysR_HTH_N"/>
</dbReference>